<reference evidence="4 5" key="1">
    <citation type="submission" date="2015-09" db="EMBL/GenBank/DDBJ databases">
        <authorList>
            <consortium name="Pathogen Informatics"/>
        </authorList>
    </citation>
    <scope>NUCLEOTIDE SEQUENCE [LARGE SCALE GENOMIC DNA]</scope>
    <source>
        <strain evidence="4 5">2789STDY5834902</strain>
    </source>
</reference>
<name>A0A174JCY2_9ACTN</name>
<dbReference type="AlphaFoldDB" id="A0A174JCY2"/>
<evidence type="ECO:0000313" key="5">
    <source>
        <dbReference type="Proteomes" id="UP000095454"/>
    </source>
</evidence>
<dbReference type="Pfam" id="PF17802">
    <property type="entry name" value="SpaA"/>
    <property type="match status" value="1"/>
</dbReference>
<evidence type="ECO:0000256" key="1">
    <source>
        <dbReference type="SAM" id="Phobius"/>
    </source>
</evidence>
<keyword evidence="2" id="KW-0732">Signal</keyword>
<dbReference type="InterPro" id="IPR013783">
    <property type="entry name" value="Ig-like_fold"/>
</dbReference>
<accession>A0A174JCY2</accession>
<dbReference type="EMBL" id="CZAQ01000008">
    <property type="protein sequence ID" value="CUO96106.1"/>
    <property type="molecule type" value="Genomic_DNA"/>
</dbReference>
<organism evidence="4 5">
    <name type="scientific">Collinsella aerofaciens</name>
    <dbReference type="NCBI Taxonomy" id="74426"/>
    <lineage>
        <taxon>Bacteria</taxon>
        <taxon>Bacillati</taxon>
        <taxon>Actinomycetota</taxon>
        <taxon>Coriobacteriia</taxon>
        <taxon>Coriobacteriales</taxon>
        <taxon>Coriobacteriaceae</taxon>
        <taxon>Collinsella</taxon>
    </lineage>
</organism>
<feature type="transmembrane region" description="Helical" evidence="1">
    <location>
        <begin position="546"/>
        <end position="563"/>
    </location>
</feature>
<protein>
    <submittedName>
        <fullName evidence="4">Predicted outer membrane protein</fullName>
    </submittedName>
</protein>
<dbReference type="Proteomes" id="UP000095454">
    <property type="component" value="Unassembled WGS sequence"/>
</dbReference>
<proteinExistence type="predicted"/>
<keyword evidence="1" id="KW-0812">Transmembrane</keyword>
<gene>
    <name evidence="4" type="ORF">ERS852514_00639</name>
</gene>
<feature type="domain" description="SpaA-like prealbumin fold" evidence="3">
    <location>
        <begin position="399"/>
        <end position="492"/>
    </location>
</feature>
<evidence type="ECO:0000256" key="2">
    <source>
        <dbReference type="SAM" id="SignalP"/>
    </source>
</evidence>
<evidence type="ECO:0000259" key="3">
    <source>
        <dbReference type="Pfam" id="PF17802"/>
    </source>
</evidence>
<keyword evidence="1" id="KW-1133">Transmembrane helix</keyword>
<feature type="signal peptide" evidence="2">
    <location>
        <begin position="1"/>
        <end position="34"/>
    </location>
</feature>
<keyword evidence="1" id="KW-0472">Membrane</keyword>
<dbReference type="NCBIfam" id="TIGR04226">
    <property type="entry name" value="RrgB_K2N_iso_D2"/>
    <property type="match status" value="1"/>
</dbReference>
<dbReference type="GO" id="GO:0005975">
    <property type="term" value="P:carbohydrate metabolic process"/>
    <property type="evidence" value="ECO:0007669"/>
    <property type="project" value="UniProtKB-ARBA"/>
</dbReference>
<dbReference type="Gene3D" id="2.60.40.10">
    <property type="entry name" value="Immunoglobulins"/>
    <property type="match status" value="1"/>
</dbReference>
<dbReference type="InterPro" id="IPR041033">
    <property type="entry name" value="SpaA_PFL_dom_1"/>
</dbReference>
<dbReference type="InterPro" id="IPR026466">
    <property type="entry name" value="Fim_isopep_form_D2_dom"/>
</dbReference>
<evidence type="ECO:0000313" key="4">
    <source>
        <dbReference type="EMBL" id="CUO96106.1"/>
    </source>
</evidence>
<dbReference type="Gene3D" id="2.60.40.740">
    <property type="match status" value="1"/>
</dbReference>
<feature type="chain" id="PRO_5008025077" evidence="2">
    <location>
        <begin position="35"/>
        <end position="575"/>
    </location>
</feature>
<sequence length="575" mass="61191">MSMSKNIARLAVTAGLTAALSFGGVMAPVTMAFAAEGATNSITITQNKDNGATKFKAYQIFKADVIDGDSGKVVSNIGWASGQAERAVLDYLAAVPNSGIDANSSAQEAAKYLTDHSEGTGETTPIKNDNLFNGLAKAVENGVDQTGSSFAAGEVFQPKDASGNALQGYYLFVTDENTLSTDQNPKKNTGTSPIFAVVGDALVTVTEKTSIPTVDKQILDDTKGKTADDATKDDWKNVGDAWIGQVIDYKLTGTVAANIATYDKYQYVFQDHLSVGLRADLNSVVVTIGGVTIPRVDADQPANGYTVNLKETKDKSGNSTGNDLTISFDNLKAAAEAKGVTLNENSEVVVKYKATLTDKAEYTATGNTNDVKLVYSNNPMVEGTGTSTSKRVTDHVFRLDVTKVEKDNQNQKLEATFQVKMTKEGDKSLETNRWLTQTGGITENEKDAGKFKTDKETGKIYIPGLVEGTYEITECNTPAGYNTLAPFTITVNPTYDNNGNLTNLDVTSSDTVMVTPGNTKDATIPVTIQNKKGSGLPLTGLNGVTFTWIAGGAVLCIGVAHLIRSRKQAEESEQE</sequence>